<keyword evidence="5" id="KW-0560">Oxidoreductase</keyword>
<keyword evidence="1" id="KW-0479">Metal-binding</keyword>
<sequence length="320" mass="35294">MDTCIEKIRAIGADLLAKGTVEKVIGFADGSIPMATRPVALTSDKDVGKLVFNSVCGLNLANYVSKNSLSKKEGKIAVVAKGCDARNLVTHIVENQISREQVYIIGVPCTGMVDKRKIAALFEDEITGFEEDGDTLTITSASKTETVKKADVLRHNCRVCTHRNPPVYDVMAGDPVEEQTLDQPYEDVDRIAAMDPDARWAYFEKLTENCIRCYACRNACPLCYCPTCFVDESGPQWVGKGQNDTDVATFHFLRAFHCAGRCTDCGACVEACPMGINVRDFTRKLNKDALELFGWEAGLDLDKRPPLDVYSPNDPNDFIK</sequence>
<dbReference type="AlphaFoldDB" id="S0G1L0"/>
<evidence type="ECO:0000256" key="2">
    <source>
        <dbReference type="ARBA" id="ARBA00023004"/>
    </source>
</evidence>
<dbReference type="Pfam" id="PF13183">
    <property type="entry name" value="Fer4_8"/>
    <property type="match status" value="1"/>
</dbReference>
<proteinExistence type="predicted"/>
<dbReference type="GO" id="GO:0046872">
    <property type="term" value="F:metal ion binding"/>
    <property type="evidence" value="ECO:0007669"/>
    <property type="project" value="UniProtKB-KW"/>
</dbReference>
<comment type="caution">
    <text evidence="5">The sequence shown here is derived from an EMBL/GenBank/DDBJ whole genome shotgun (WGS) entry which is preliminary data.</text>
</comment>
<evidence type="ECO:0000313" key="5">
    <source>
        <dbReference type="EMBL" id="EMS79364.1"/>
    </source>
</evidence>
<dbReference type="EMBL" id="APJX01000005">
    <property type="protein sequence ID" value="EMS79364.1"/>
    <property type="molecule type" value="Genomic_DNA"/>
</dbReference>
<evidence type="ECO:0000259" key="4">
    <source>
        <dbReference type="PROSITE" id="PS51379"/>
    </source>
</evidence>
<dbReference type="Gene3D" id="1.10.1060.10">
    <property type="entry name" value="Alpha-helical ferredoxin"/>
    <property type="match status" value="1"/>
</dbReference>
<dbReference type="Pfam" id="PF04432">
    <property type="entry name" value="FrhB_FdhB_C"/>
    <property type="match status" value="1"/>
</dbReference>
<keyword evidence="3" id="KW-0411">Iron-sulfur</keyword>
<dbReference type="SUPFAM" id="SSF46548">
    <property type="entry name" value="alpha-helical ferredoxin"/>
    <property type="match status" value="1"/>
</dbReference>
<keyword evidence="6" id="KW-1185">Reference proteome</keyword>
<name>S0G1L0_9BACT</name>
<dbReference type="OrthoDB" id="9773828at2"/>
<dbReference type="InterPro" id="IPR007525">
    <property type="entry name" value="FrhB_FdhB_C"/>
</dbReference>
<accession>S0G1L0</accession>
<dbReference type="PROSITE" id="PS51379">
    <property type="entry name" value="4FE4S_FER_2"/>
    <property type="match status" value="1"/>
</dbReference>
<evidence type="ECO:0000256" key="1">
    <source>
        <dbReference type="ARBA" id="ARBA00022723"/>
    </source>
</evidence>
<dbReference type="Proteomes" id="UP000014216">
    <property type="component" value="Unassembled WGS sequence"/>
</dbReference>
<dbReference type="InterPro" id="IPR017896">
    <property type="entry name" value="4Fe4S_Fe-S-bd"/>
</dbReference>
<feature type="domain" description="4Fe-4S ferredoxin-type" evidence="4">
    <location>
        <begin position="253"/>
        <end position="281"/>
    </location>
</feature>
<dbReference type="RefSeq" id="WP_006966494.1">
    <property type="nucleotide sequence ID" value="NZ_APJX01000005.1"/>
</dbReference>
<evidence type="ECO:0000256" key="3">
    <source>
        <dbReference type="ARBA" id="ARBA00023014"/>
    </source>
</evidence>
<organism evidence="5 6">
    <name type="scientific">Desulfotignum phosphitoxidans DSM 13687</name>
    <dbReference type="NCBI Taxonomy" id="1286635"/>
    <lineage>
        <taxon>Bacteria</taxon>
        <taxon>Pseudomonadati</taxon>
        <taxon>Thermodesulfobacteriota</taxon>
        <taxon>Desulfobacteria</taxon>
        <taxon>Desulfobacterales</taxon>
        <taxon>Desulfobacteraceae</taxon>
        <taxon>Desulfotignum</taxon>
    </lineage>
</organism>
<gene>
    <name evidence="5" type="primary">fdhB</name>
    <name evidence="5" type="ORF">Dpo_5c02910</name>
</gene>
<dbReference type="InterPro" id="IPR009051">
    <property type="entry name" value="Helical_ferredxn"/>
</dbReference>
<dbReference type="PROSITE" id="PS00198">
    <property type="entry name" value="4FE4S_FER_1"/>
    <property type="match status" value="2"/>
</dbReference>
<dbReference type="EC" id="1.2.1.2" evidence="5"/>
<dbReference type="GO" id="GO:0016491">
    <property type="term" value="F:oxidoreductase activity"/>
    <property type="evidence" value="ECO:0007669"/>
    <property type="project" value="UniProtKB-KW"/>
</dbReference>
<dbReference type="GO" id="GO:0051536">
    <property type="term" value="F:iron-sulfur cluster binding"/>
    <property type="evidence" value="ECO:0007669"/>
    <property type="project" value="UniProtKB-KW"/>
</dbReference>
<reference evidence="5 6" key="1">
    <citation type="journal article" date="2013" name="Genome Announc.">
        <title>Draft Genome Sequence of Desulfotignum phosphitoxidans DSM 13687 Strain FiPS-3.</title>
        <authorList>
            <person name="Poehlein A."/>
            <person name="Daniel R."/>
            <person name="Simeonova D.D."/>
        </authorList>
    </citation>
    <scope>NUCLEOTIDE SEQUENCE [LARGE SCALE GENOMIC DNA]</scope>
    <source>
        <strain evidence="5 6">DSM 13687</strain>
    </source>
</reference>
<evidence type="ECO:0000313" key="6">
    <source>
        <dbReference type="Proteomes" id="UP000014216"/>
    </source>
</evidence>
<keyword evidence="2" id="KW-0408">Iron</keyword>
<dbReference type="InterPro" id="IPR017900">
    <property type="entry name" value="4Fe4S_Fe_S_CS"/>
</dbReference>
<dbReference type="PATRIC" id="fig|1286635.3.peg.2765"/>
<protein>
    <submittedName>
        <fullName evidence="5">NAD-dependent formate dehydrogenase subunit beta</fullName>
        <ecNumber evidence="5">1.2.1.2</ecNumber>
    </submittedName>
</protein>